<gene>
    <name evidence="2" type="ORF">PIB30_063378</name>
</gene>
<protein>
    <submittedName>
        <fullName evidence="2">Uncharacterized protein</fullName>
    </submittedName>
</protein>
<name>A0ABU6VNC6_9FABA</name>
<evidence type="ECO:0000256" key="1">
    <source>
        <dbReference type="SAM" id="MobiDB-lite"/>
    </source>
</evidence>
<accession>A0ABU6VNC6</accession>
<evidence type="ECO:0000313" key="2">
    <source>
        <dbReference type="EMBL" id="MED6173831.1"/>
    </source>
</evidence>
<feature type="region of interest" description="Disordered" evidence="1">
    <location>
        <begin position="39"/>
        <end position="144"/>
    </location>
</feature>
<comment type="caution">
    <text evidence="2">The sequence shown here is derived from an EMBL/GenBank/DDBJ whole genome shotgun (WGS) entry which is preliminary data.</text>
</comment>
<dbReference type="Proteomes" id="UP001341840">
    <property type="component" value="Unassembled WGS sequence"/>
</dbReference>
<evidence type="ECO:0000313" key="3">
    <source>
        <dbReference type="Proteomes" id="UP001341840"/>
    </source>
</evidence>
<dbReference type="EMBL" id="JASCZI010151637">
    <property type="protein sequence ID" value="MED6173831.1"/>
    <property type="molecule type" value="Genomic_DNA"/>
</dbReference>
<sequence length="144" mass="15668">MYLQMTTGVLFFEYPVVRIPYFDSYTPYDMPLSSLHPWMPPPPPAPPAGHFEEDDGEMAQAEPENPPIRTEMDGLFPPAPVPAQPLQMATPVDDMHDPPLANGHVSSSSEEDLEEDPAWEGRQSSDSSDGGGVDMGPGALHNGH</sequence>
<organism evidence="2 3">
    <name type="scientific">Stylosanthes scabra</name>
    <dbReference type="NCBI Taxonomy" id="79078"/>
    <lineage>
        <taxon>Eukaryota</taxon>
        <taxon>Viridiplantae</taxon>
        <taxon>Streptophyta</taxon>
        <taxon>Embryophyta</taxon>
        <taxon>Tracheophyta</taxon>
        <taxon>Spermatophyta</taxon>
        <taxon>Magnoliopsida</taxon>
        <taxon>eudicotyledons</taxon>
        <taxon>Gunneridae</taxon>
        <taxon>Pentapetalae</taxon>
        <taxon>rosids</taxon>
        <taxon>fabids</taxon>
        <taxon>Fabales</taxon>
        <taxon>Fabaceae</taxon>
        <taxon>Papilionoideae</taxon>
        <taxon>50 kb inversion clade</taxon>
        <taxon>dalbergioids sensu lato</taxon>
        <taxon>Dalbergieae</taxon>
        <taxon>Pterocarpus clade</taxon>
        <taxon>Stylosanthes</taxon>
    </lineage>
</organism>
<keyword evidence="3" id="KW-1185">Reference proteome</keyword>
<reference evidence="2 3" key="1">
    <citation type="journal article" date="2023" name="Plants (Basel)">
        <title>Bridging the Gap: Combining Genomics and Transcriptomics Approaches to Understand Stylosanthes scabra, an Orphan Legume from the Brazilian Caatinga.</title>
        <authorList>
            <person name="Ferreira-Neto J.R.C."/>
            <person name="da Silva M.D."/>
            <person name="Binneck E."/>
            <person name="de Melo N.F."/>
            <person name="da Silva R.H."/>
            <person name="de Melo A.L.T.M."/>
            <person name="Pandolfi V."/>
            <person name="Bustamante F.O."/>
            <person name="Brasileiro-Vidal A.C."/>
            <person name="Benko-Iseppon A.M."/>
        </authorList>
    </citation>
    <scope>NUCLEOTIDE SEQUENCE [LARGE SCALE GENOMIC DNA]</scope>
    <source>
        <tissue evidence="2">Leaves</tissue>
    </source>
</reference>
<proteinExistence type="predicted"/>
<feature type="compositionally biased region" description="Acidic residues" evidence="1">
    <location>
        <begin position="109"/>
        <end position="118"/>
    </location>
</feature>